<proteinExistence type="predicted"/>
<dbReference type="EMBL" id="QQYZ01000050">
    <property type="protein sequence ID" value="RSY76257.1"/>
    <property type="molecule type" value="Genomic_DNA"/>
</dbReference>
<dbReference type="Proteomes" id="UP000287746">
    <property type="component" value="Unassembled WGS sequence"/>
</dbReference>
<dbReference type="AlphaFoldDB" id="A0A430FXD8"/>
<protein>
    <submittedName>
        <fullName evidence="1">CopG family transcriptional regulator</fullName>
    </submittedName>
</protein>
<sequence length="138" mass="15594">MRTTKTRHQFYLPDALSEKLDALAFKPGTSKTAILTDALTAWIERAGHKELDERFGPRLDRQSRIAERVERKVDALTELVGVFVQHQLTLVAHQPTFDPETGRLGRERYGQLIDLVERRMASGGIVARLALAKEKADD</sequence>
<comment type="caution">
    <text evidence="1">The sequence shown here is derived from an EMBL/GenBank/DDBJ whole genome shotgun (WGS) entry which is preliminary data.</text>
</comment>
<reference evidence="1 2" key="1">
    <citation type="submission" date="2018-07" db="EMBL/GenBank/DDBJ databases">
        <title>Genomic and Epidemiologic Investigation of an Indolent Hospital Outbreak.</title>
        <authorList>
            <person name="Johnson R.C."/>
            <person name="Deming C."/>
            <person name="Conlan S."/>
            <person name="Zellmer C.J."/>
            <person name="Michelin A.V."/>
            <person name="Lee-Lin S."/>
            <person name="Thomas P.J."/>
            <person name="Park M."/>
            <person name="Weingarten R.A."/>
            <person name="Less J."/>
            <person name="Dekker J.P."/>
            <person name="Frank K.M."/>
            <person name="Musser K.A."/>
            <person name="Mcquiston J.R."/>
            <person name="Henderson D.K."/>
            <person name="Lau A.F."/>
            <person name="Palmore T.N."/>
            <person name="Segre J.A."/>
        </authorList>
    </citation>
    <scope>NUCLEOTIDE SEQUENCE [LARGE SCALE GENOMIC DNA]</scope>
    <source>
        <strain evidence="1 2">SK-CDC1_0717</strain>
    </source>
</reference>
<evidence type="ECO:0000313" key="2">
    <source>
        <dbReference type="Proteomes" id="UP000287746"/>
    </source>
</evidence>
<evidence type="ECO:0000313" key="1">
    <source>
        <dbReference type="EMBL" id="RSY76257.1"/>
    </source>
</evidence>
<gene>
    <name evidence="1" type="ORF">DAH66_22275</name>
</gene>
<dbReference type="RefSeq" id="WP_126006386.1">
    <property type="nucleotide sequence ID" value="NZ_QQYZ01000050.1"/>
</dbReference>
<name>A0A430FXD8_9SPHN</name>
<accession>A0A430FXD8</accession>
<organism evidence="1 2">
    <name type="scientific">Sphingomonas koreensis</name>
    <dbReference type="NCBI Taxonomy" id="93064"/>
    <lineage>
        <taxon>Bacteria</taxon>
        <taxon>Pseudomonadati</taxon>
        <taxon>Pseudomonadota</taxon>
        <taxon>Alphaproteobacteria</taxon>
        <taxon>Sphingomonadales</taxon>
        <taxon>Sphingomonadaceae</taxon>
        <taxon>Sphingomonas</taxon>
    </lineage>
</organism>